<proteinExistence type="predicted"/>
<keyword evidence="1" id="KW-0812">Transmembrane</keyword>
<dbReference type="EMBL" id="CCRK01000003">
    <property type="protein sequence ID" value="CDZ46718.1"/>
    <property type="molecule type" value="Genomic_DNA"/>
</dbReference>
<evidence type="ECO:0000313" key="2">
    <source>
        <dbReference type="EMBL" id="CDZ46718.1"/>
    </source>
</evidence>
<organism evidence="2 3">
    <name type="scientific">Neorhizobium galegae bv. officinalis</name>
    <dbReference type="NCBI Taxonomy" id="323656"/>
    <lineage>
        <taxon>Bacteria</taxon>
        <taxon>Pseudomonadati</taxon>
        <taxon>Pseudomonadota</taxon>
        <taxon>Alphaproteobacteria</taxon>
        <taxon>Hyphomicrobiales</taxon>
        <taxon>Rhizobiaceae</taxon>
        <taxon>Rhizobium/Agrobacterium group</taxon>
        <taxon>Neorhizobium</taxon>
    </lineage>
</organism>
<gene>
    <name evidence="2" type="ORF">NGAL_HAMBI1189_15460</name>
</gene>
<accession>A0A0T7GHP8</accession>
<dbReference type="Proteomes" id="UP000039660">
    <property type="component" value="Unassembled WGS sequence"/>
</dbReference>
<feature type="transmembrane region" description="Helical" evidence="1">
    <location>
        <begin position="6"/>
        <end position="26"/>
    </location>
</feature>
<evidence type="ECO:0000256" key="1">
    <source>
        <dbReference type="SAM" id="Phobius"/>
    </source>
</evidence>
<evidence type="ECO:0000313" key="3">
    <source>
        <dbReference type="Proteomes" id="UP000039660"/>
    </source>
</evidence>
<sequence>MPADTIIVVSLVVAAFGVFAVALAFASATSGR</sequence>
<protein>
    <submittedName>
        <fullName evidence="2">Uncharacterized protein</fullName>
    </submittedName>
</protein>
<keyword evidence="1" id="KW-0472">Membrane</keyword>
<name>A0A0T7GHP8_NEOGA</name>
<dbReference type="AlphaFoldDB" id="A0A0T7GHP8"/>
<keyword evidence="1" id="KW-1133">Transmembrane helix</keyword>
<reference evidence="2 3" key="1">
    <citation type="submission" date="2014-08" db="EMBL/GenBank/DDBJ databases">
        <authorList>
            <person name="Chen Y.-H."/>
        </authorList>
    </citation>
    <scope>NUCLEOTIDE SEQUENCE [LARGE SCALE GENOMIC DNA]</scope>
</reference>